<dbReference type="EMBL" id="CP076643">
    <property type="protein sequence ID" value="QXO18945.1"/>
    <property type="molecule type" value="Genomic_DNA"/>
</dbReference>
<feature type="chain" id="PRO_5037294563" evidence="2">
    <location>
        <begin position="23"/>
        <end position="342"/>
    </location>
</feature>
<keyword evidence="4" id="KW-1185">Reference proteome</keyword>
<organism evidence="3 4">
    <name type="scientific">Vibrio ostreae</name>
    <dbReference type="NCBI Taxonomy" id="2841925"/>
    <lineage>
        <taxon>Bacteria</taxon>
        <taxon>Pseudomonadati</taxon>
        <taxon>Pseudomonadota</taxon>
        <taxon>Gammaproteobacteria</taxon>
        <taxon>Vibrionales</taxon>
        <taxon>Vibrionaceae</taxon>
        <taxon>Vibrio</taxon>
    </lineage>
</organism>
<dbReference type="PANTHER" id="PTHR11102">
    <property type="entry name" value="SEL-1-LIKE PROTEIN"/>
    <property type="match status" value="1"/>
</dbReference>
<dbReference type="InterPro" id="IPR001623">
    <property type="entry name" value="DnaJ_domain"/>
</dbReference>
<gene>
    <name evidence="3" type="ORF">KNV97_12080</name>
</gene>
<reference evidence="3" key="1">
    <citation type="submission" date="2021-06" db="EMBL/GenBank/DDBJ databases">
        <title>Vibrio nov. sp., novel gut bacterium isolated from Yellow Sea oyster.</title>
        <authorList>
            <person name="Muhammad N."/>
            <person name="Nguyen T.H."/>
            <person name="Lee Y.-J."/>
            <person name="Ko J."/>
            <person name="Kim S.-G."/>
        </authorList>
    </citation>
    <scope>NUCLEOTIDE SEQUENCE</scope>
    <source>
        <strain evidence="3">OG9-811</strain>
    </source>
</reference>
<proteinExistence type="predicted"/>
<sequence length="342" mass="38553">MKKALQAWIITLGLLLSSQAVADPSELIQLANQGDRAAQYQLGVDYQTGHNLTINLNDAFYWFQQAAQQGHPQAMQQLANAYQHGLGTEADTTQALYWLTRQLLSGDSNAAMAIGQLYESLDSSPAPSAMAELWYHSLADQNPQAEQRYSAILQQQFDQQRARQVASIEQLESAINQTTAAAQNQNSTQSAPQTPSLMSDYLFVVLCILVLIAGLSVYRYVKKSNKQQTQHQNSLNESLSQKDNLLKQQKRQLDTLYHQLKKMQNHQSRQTQDQKLHLACAMFGFAPGQLPEERQIKIRYKQLSKIYHPDMKGSEEEMKRLNGAMKVLINEVNKSLNKVSSN</sequence>
<feature type="signal peptide" evidence="2">
    <location>
        <begin position="1"/>
        <end position="22"/>
    </location>
</feature>
<dbReference type="SMART" id="SM00671">
    <property type="entry name" value="SEL1"/>
    <property type="match status" value="3"/>
</dbReference>
<dbReference type="InterPro" id="IPR050767">
    <property type="entry name" value="Sel1_AlgK"/>
</dbReference>
<dbReference type="KEGG" id="vos:KNV97_12080"/>
<dbReference type="CDD" id="cd06257">
    <property type="entry name" value="DnaJ"/>
    <property type="match status" value="1"/>
</dbReference>
<dbReference type="PANTHER" id="PTHR11102:SF160">
    <property type="entry name" value="ERAD-ASSOCIATED E3 UBIQUITIN-PROTEIN LIGASE COMPONENT HRD3"/>
    <property type="match status" value="1"/>
</dbReference>
<keyword evidence="1" id="KW-0472">Membrane</keyword>
<evidence type="ECO:0000256" key="2">
    <source>
        <dbReference type="SAM" id="SignalP"/>
    </source>
</evidence>
<keyword evidence="2" id="KW-0732">Signal</keyword>
<dbReference type="Pfam" id="PF08238">
    <property type="entry name" value="Sel1"/>
    <property type="match status" value="2"/>
</dbReference>
<dbReference type="AlphaFoldDB" id="A0A975YPW5"/>
<keyword evidence="1" id="KW-0812">Transmembrane</keyword>
<accession>A0A975YPW5</accession>
<keyword evidence="1" id="KW-1133">Transmembrane helix</keyword>
<name>A0A975YPW5_9VIBR</name>
<dbReference type="RefSeq" id="WP_218563221.1">
    <property type="nucleotide sequence ID" value="NZ_CP076643.1"/>
</dbReference>
<feature type="transmembrane region" description="Helical" evidence="1">
    <location>
        <begin position="201"/>
        <end position="221"/>
    </location>
</feature>
<dbReference type="Proteomes" id="UP000694232">
    <property type="component" value="Chromosome 1"/>
</dbReference>
<dbReference type="InterPro" id="IPR006597">
    <property type="entry name" value="Sel1-like"/>
</dbReference>
<evidence type="ECO:0000256" key="1">
    <source>
        <dbReference type="SAM" id="Phobius"/>
    </source>
</evidence>
<evidence type="ECO:0000313" key="4">
    <source>
        <dbReference type="Proteomes" id="UP000694232"/>
    </source>
</evidence>
<protein>
    <submittedName>
        <fullName evidence="3">SEL1-like repeat protein</fullName>
    </submittedName>
</protein>
<evidence type="ECO:0000313" key="3">
    <source>
        <dbReference type="EMBL" id="QXO18945.1"/>
    </source>
</evidence>